<dbReference type="GO" id="GO:0005524">
    <property type="term" value="F:ATP binding"/>
    <property type="evidence" value="ECO:0007669"/>
    <property type="project" value="UniProtKB-KW"/>
</dbReference>
<comment type="catalytic activity">
    <reaction evidence="1">
        <text>ATP + H2O = ADP + phosphate + H(+)</text>
        <dbReference type="Rhea" id="RHEA:13065"/>
        <dbReference type="ChEBI" id="CHEBI:15377"/>
        <dbReference type="ChEBI" id="CHEBI:15378"/>
        <dbReference type="ChEBI" id="CHEBI:30616"/>
        <dbReference type="ChEBI" id="CHEBI:43474"/>
        <dbReference type="ChEBI" id="CHEBI:456216"/>
        <dbReference type="EC" id="5.6.2.3"/>
    </reaction>
</comment>
<evidence type="ECO:0000259" key="2">
    <source>
        <dbReference type="Pfam" id="PF05970"/>
    </source>
</evidence>
<dbReference type="GO" id="GO:0006310">
    <property type="term" value="P:DNA recombination"/>
    <property type="evidence" value="ECO:0007669"/>
    <property type="project" value="UniProtKB-KW"/>
</dbReference>
<keyword evidence="1" id="KW-0347">Helicase</keyword>
<organism evidence="3">
    <name type="scientific">Octopus bimaculoides</name>
    <name type="common">California two-spotted octopus</name>
    <dbReference type="NCBI Taxonomy" id="37653"/>
    <lineage>
        <taxon>Eukaryota</taxon>
        <taxon>Metazoa</taxon>
        <taxon>Spiralia</taxon>
        <taxon>Lophotrochozoa</taxon>
        <taxon>Mollusca</taxon>
        <taxon>Cephalopoda</taxon>
        <taxon>Coleoidea</taxon>
        <taxon>Octopodiformes</taxon>
        <taxon>Octopoda</taxon>
        <taxon>Incirrata</taxon>
        <taxon>Octopodidae</taxon>
        <taxon>Octopus</taxon>
    </lineage>
</organism>
<accession>A0A0L8IAH2</accession>
<dbReference type="GO" id="GO:0000723">
    <property type="term" value="P:telomere maintenance"/>
    <property type="evidence" value="ECO:0007669"/>
    <property type="project" value="InterPro"/>
</dbReference>
<name>A0A0L8IAH2_OCTBM</name>
<dbReference type="EC" id="5.6.2.3" evidence="1"/>
<comment type="similarity">
    <text evidence="1">Belongs to the helicase family.</text>
</comment>
<protein>
    <recommendedName>
        <fullName evidence="1">ATP-dependent DNA helicase</fullName>
        <ecNumber evidence="1">5.6.2.3</ecNumber>
    </recommendedName>
</protein>
<comment type="cofactor">
    <cofactor evidence="1">
        <name>Mg(2+)</name>
        <dbReference type="ChEBI" id="CHEBI:18420"/>
    </cofactor>
</comment>
<dbReference type="GO" id="GO:0043139">
    <property type="term" value="F:5'-3' DNA helicase activity"/>
    <property type="evidence" value="ECO:0007669"/>
    <property type="project" value="UniProtKB-EC"/>
</dbReference>
<dbReference type="EMBL" id="KQ416140">
    <property type="protein sequence ID" value="KOF98442.1"/>
    <property type="molecule type" value="Genomic_DNA"/>
</dbReference>
<proteinExistence type="inferred from homology"/>
<gene>
    <name evidence="3" type="ORF">OCBIM_22025162mg</name>
</gene>
<reference evidence="3" key="1">
    <citation type="submission" date="2015-07" db="EMBL/GenBank/DDBJ databases">
        <title>MeaNS - Measles Nucleotide Surveillance Program.</title>
        <authorList>
            <person name="Tran T."/>
            <person name="Druce J."/>
        </authorList>
    </citation>
    <scope>NUCLEOTIDE SEQUENCE</scope>
    <source>
        <strain evidence="3">UCB-OBI-ISO-001</strain>
        <tissue evidence="3">Gonad</tissue>
    </source>
</reference>
<dbReference type="Pfam" id="PF05970">
    <property type="entry name" value="PIF1"/>
    <property type="match status" value="1"/>
</dbReference>
<dbReference type="GO" id="GO:0016887">
    <property type="term" value="F:ATP hydrolysis activity"/>
    <property type="evidence" value="ECO:0007669"/>
    <property type="project" value="RHEA"/>
</dbReference>
<dbReference type="STRING" id="37653.A0A0L8IAH2"/>
<keyword evidence="1" id="KW-0067">ATP-binding</keyword>
<sequence length="213" mass="24310">MDYKTAFEAVARTLRDIRNCNSMMGSVTVLLSGDFRETKVDELNTSIKYSVLWHHVKTLQLSTNKRSRLSRHQSVERFAEQLLKLGDGKLPIDEEQFLTFNPMCTLTDSVVDLVDEIFPNLLHNCINTDWITERAILASKYVVNSISNMLFNKLPGEIFTYNSIDSVVDYQDNVNYPIEFLNSLEPPGTAPHCLQLKKAMTLIMLLCSLSQLK</sequence>
<evidence type="ECO:0000256" key="1">
    <source>
        <dbReference type="RuleBase" id="RU363044"/>
    </source>
</evidence>
<dbReference type="GO" id="GO:0006281">
    <property type="term" value="P:DNA repair"/>
    <property type="evidence" value="ECO:0007669"/>
    <property type="project" value="UniProtKB-KW"/>
</dbReference>
<dbReference type="PANTHER" id="PTHR10492">
    <property type="match status" value="1"/>
</dbReference>
<keyword evidence="1" id="KW-0227">DNA damage</keyword>
<keyword evidence="1" id="KW-0547">Nucleotide-binding</keyword>
<feature type="domain" description="DNA helicase Pif1-like DEAD-box helicase" evidence="2">
    <location>
        <begin position="3"/>
        <end position="93"/>
    </location>
</feature>
<dbReference type="AlphaFoldDB" id="A0A0L8IAH2"/>
<evidence type="ECO:0000313" key="3">
    <source>
        <dbReference type="EMBL" id="KOF98442.1"/>
    </source>
</evidence>
<keyword evidence="1" id="KW-0234">DNA repair</keyword>
<dbReference type="InterPro" id="IPR010285">
    <property type="entry name" value="DNA_helicase_pif1-like_DEAD"/>
</dbReference>
<keyword evidence="1" id="KW-0378">Hydrolase</keyword>
<dbReference type="PANTHER" id="PTHR10492:SF57">
    <property type="entry name" value="ATP-DEPENDENT DNA HELICASE"/>
    <property type="match status" value="1"/>
</dbReference>
<dbReference type="OrthoDB" id="6132017at2759"/>
<keyword evidence="1" id="KW-0233">DNA recombination</keyword>